<name>A0AA86S8E4_9FABA</name>
<dbReference type="Gramene" id="rna-AYBTSS11_LOCUS12649">
    <property type="protein sequence ID" value="CAJ1947419.1"/>
    <property type="gene ID" value="gene-AYBTSS11_LOCUS12649"/>
</dbReference>
<protein>
    <submittedName>
        <fullName evidence="2">Uncharacterized protein</fullName>
    </submittedName>
</protein>
<evidence type="ECO:0000313" key="3">
    <source>
        <dbReference type="Proteomes" id="UP001189624"/>
    </source>
</evidence>
<organism evidence="2 3">
    <name type="scientific">Sphenostylis stenocarpa</name>
    <dbReference type="NCBI Taxonomy" id="92480"/>
    <lineage>
        <taxon>Eukaryota</taxon>
        <taxon>Viridiplantae</taxon>
        <taxon>Streptophyta</taxon>
        <taxon>Embryophyta</taxon>
        <taxon>Tracheophyta</taxon>
        <taxon>Spermatophyta</taxon>
        <taxon>Magnoliopsida</taxon>
        <taxon>eudicotyledons</taxon>
        <taxon>Gunneridae</taxon>
        <taxon>Pentapetalae</taxon>
        <taxon>rosids</taxon>
        <taxon>fabids</taxon>
        <taxon>Fabales</taxon>
        <taxon>Fabaceae</taxon>
        <taxon>Papilionoideae</taxon>
        <taxon>50 kb inversion clade</taxon>
        <taxon>NPAAA clade</taxon>
        <taxon>indigoferoid/millettioid clade</taxon>
        <taxon>Phaseoleae</taxon>
        <taxon>Sphenostylis</taxon>
    </lineage>
</organism>
<accession>A0AA86S8E4</accession>
<keyword evidence="3" id="KW-1185">Reference proteome</keyword>
<keyword evidence="1" id="KW-0732">Signal</keyword>
<proteinExistence type="predicted"/>
<dbReference type="Proteomes" id="UP001189624">
    <property type="component" value="Chromosome 4"/>
</dbReference>
<sequence>MTHRWWFKGARWLAWWRRTGEVMTGSNEGVANQIGAQLGSGGLRWLVGAHNSHYWGRVGCR</sequence>
<evidence type="ECO:0000313" key="2">
    <source>
        <dbReference type="EMBL" id="CAJ1947419.1"/>
    </source>
</evidence>
<feature type="signal peptide" evidence="1">
    <location>
        <begin position="1"/>
        <end position="21"/>
    </location>
</feature>
<reference evidence="2" key="1">
    <citation type="submission" date="2023-10" db="EMBL/GenBank/DDBJ databases">
        <authorList>
            <person name="Domelevo Entfellner J.-B."/>
        </authorList>
    </citation>
    <scope>NUCLEOTIDE SEQUENCE</scope>
</reference>
<evidence type="ECO:0000256" key="1">
    <source>
        <dbReference type="SAM" id="SignalP"/>
    </source>
</evidence>
<dbReference type="EMBL" id="OY731401">
    <property type="protein sequence ID" value="CAJ1947419.1"/>
    <property type="molecule type" value="Genomic_DNA"/>
</dbReference>
<gene>
    <name evidence="2" type="ORF">AYBTSS11_LOCUS12649</name>
</gene>
<dbReference type="AlphaFoldDB" id="A0AA86S8E4"/>
<feature type="chain" id="PRO_5041661218" evidence="1">
    <location>
        <begin position="22"/>
        <end position="61"/>
    </location>
</feature>